<dbReference type="Pfam" id="PF00300">
    <property type="entry name" value="His_Phos_1"/>
    <property type="match status" value="1"/>
</dbReference>
<comment type="caution">
    <text evidence="1">The sequence shown here is derived from an EMBL/GenBank/DDBJ whole genome shotgun (WGS) entry which is preliminary data.</text>
</comment>
<dbReference type="OrthoDB" id="9810154at2"/>
<name>A0A4V2DDL0_9SPHN</name>
<dbReference type="EMBL" id="SGIS01000007">
    <property type="protein sequence ID" value="RZF65358.1"/>
    <property type="molecule type" value="Genomic_DNA"/>
</dbReference>
<keyword evidence="2" id="KW-1185">Reference proteome</keyword>
<proteinExistence type="predicted"/>
<dbReference type="CDD" id="cd07067">
    <property type="entry name" value="HP_PGM_like"/>
    <property type="match status" value="1"/>
</dbReference>
<dbReference type="SUPFAM" id="SSF53254">
    <property type="entry name" value="Phosphoglycerate mutase-like"/>
    <property type="match status" value="1"/>
</dbReference>
<dbReference type="Gene3D" id="3.40.50.1240">
    <property type="entry name" value="Phosphoglycerate mutase-like"/>
    <property type="match status" value="1"/>
</dbReference>
<evidence type="ECO:0000313" key="2">
    <source>
        <dbReference type="Proteomes" id="UP000292085"/>
    </source>
</evidence>
<dbReference type="Proteomes" id="UP000292085">
    <property type="component" value="Unassembled WGS sequence"/>
</dbReference>
<dbReference type="InterPro" id="IPR029033">
    <property type="entry name" value="His_PPase_superfam"/>
</dbReference>
<evidence type="ECO:0000313" key="1">
    <source>
        <dbReference type="EMBL" id="RZF65358.1"/>
    </source>
</evidence>
<dbReference type="InterPro" id="IPR013078">
    <property type="entry name" value="His_Pase_superF_clade-1"/>
</dbReference>
<dbReference type="RefSeq" id="WP_130155890.1">
    <property type="nucleotide sequence ID" value="NZ_SGIS01000007.1"/>
</dbReference>
<gene>
    <name evidence="1" type="ORF">EWE75_06725</name>
</gene>
<reference evidence="1 2" key="1">
    <citation type="submission" date="2019-02" db="EMBL/GenBank/DDBJ databases">
        <authorList>
            <person name="Li Y."/>
        </authorList>
    </citation>
    <scope>NUCLEOTIDE SEQUENCE [LARGE SCALE GENOMIC DNA]</scope>
    <source>
        <strain evidence="1 2">3-7</strain>
    </source>
</reference>
<protein>
    <submittedName>
        <fullName evidence="1">Histidine phosphatase family protein</fullName>
    </submittedName>
</protein>
<organism evidence="1 2">
    <name type="scientific">Sphingomonas populi</name>
    <dbReference type="NCBI Taxonomy" id="2484750"/>
    <lineage>
        <taxon>Bacteria</taxon>
        <taxon>Pseudomonadati</taxon>
        <taxon>Pseudomonadota</taxon>
        <taxon>Alphaproteobacteria</taxon>
        <taxon>Sphingomonadales</taxon>
        <taxon>Sphingomonadaceae</taxon>
        <taxon>Sphingomonas</taxon>
    </lineage>
</organism>
<dbReference type="AlphaFoldDB" id="A0A4V2DDL0"/>
<sequence>MKSLTLLRHAKSGWDDPVARDFDRPLNGKGKRAAAMMGRHLRSLGLSFDHVVASPAVRVMETLDEIERGYGKALNTAWDRRLYLASAETLLDVVRELPDITGDVLLVGHNPGLEDLVLMLVPEAADGLRDAVERKYPTASVARMAFDVSGWPSVDAGAAVLERFVRPRDLDPTLGPDQD</sequence>
<accession>A0A4V2DDL0</accession>
<dbReference type="PANTHER" id="PTHR47623:SF1">
    <property type="entry name" value="OS09G0287300 PROTEIN"/>
    <property type="match status" value="1"/>
</dbReference>
<dbReference type="PANTHER" id="PTHR47623">
    <property type="entry name" value="OS09G0287300 PROTEIN"/>
    <property type="match status" value="1"/>
</dbReference>